<proteinExistence type="predicted"/>
<keyword evidence="2" id="KW-1185">Reference proteome</keyword>
<evidence type="ECO:0000313" key="1">
    <source>
        <dbReference type="EMBL" id="PQJ27362.1"/>
    </source>
</evidence>
<organism evidence="1 2">
    <name type="scientific">Rubritalea profundi</name>
    <dbReference type="NCBI Taxonomy" id="1658618"/>
    <lineage>
        <taxon>Bacteria</taxon>
        <taxon>Pseudomonadati</taxon>
        <taxon>Verrucomicrobiota</taxon>
        <taxon>Verrucomicrobiia</taxon>
        <taxon>Verrucomicrobiales</taxon>
        <taxon>Rubritaleaceae</taxon>
        <taxon>Rubritalea</taxon>
    </lineage>
</organism>
<comment type="caution">
    <text evidence="1">The sequence shown here is derived from an EMBL/GenBank/DDBJ whole genome shotgun (WGS) entry which is preliminary data.</text>
</comment>
<evidence type="ECO:0008006" key="3">
    <source>
        <dbReference type="Google" id="ProtNLM"/>
    </source>
</evidence>
<dbReference type="PANTHER" id="PTHR42194">
    <property type="entry name" value="UPF0276 PROTEIN HI_1600"/>
    <property type="match status" value="1"/>
</dbReference>
<dbReference type="InterPro" id="IPR007801">
    <property type="entry name" value="MbnB/TglH/ChrH"/>
</dbReference>
<protein>
    <recommendedName>
        <fullName evidence="3">Xylose isomerase-like TIM barrel domain-containing protein</fullName>
    </recommendedName>
</protein>
<dbReference type="EMBL" id="MQWA01000001">
    <property type="protein sequence ID" value="PQJ27362.1"/>
    <property type="molecule type" value="Genomic_DNA"/>
</dbReference>
<dbReference type="Gene3D" id="3.20.20.150">
    <property type="entry name" value="Divalent-metal-dependent TIM barrel enzymes"/>
    <property type="match status" value="1"/>
</dbReference>
<dbReference type="PANTHER" id="PTHR42194:SF1">
    <property type="entry name" value="UPF0276 PROTEIN HI_1600"/>
    <property type="match status" value="1"/>
</dbReference>
<accession>A0A2S7TZ74</accession>
<sequence>MPETQFLQASMPLFEAGDVGAVEWSFDTGWKNGVSEWLTSLIGTYSEAGRLTGHGVHFSLLSADWTQRQQGWLEKFKEEVTRHQYLHHTEHFGFMTAGDFHRSAPLPVPLLESTLKLGRERFAQLAAVAPCPMGLENLALALSVDDALEQHDFLEKIVSPSNGFLLLDLHNIYCQLCNFNLSPAELLDNYPFHLVREIHVSGGSWEPTASSKEPIRRDTHDEDVPAEVFSLLDYVLPRCPNLEVVFLERLGNTLHEHQFVSFRKDFHTLKSIVANG</sequence>
<name>A0A2S7TZ74_9BACT</name>
<evidence type="ECO:0000313" key="2">
    <source>
        <dbReference type="Proteomes" id="UP000239907"/>
    </source>
</evidence>
<dbReference type="Proteomes" id="UP000239907">
    <property type="component" value="Unassembled WGS sequence"/>
</dbReference>
<reference evidence="1 2" key="1">
    <citation type="submission" date="2016-12" db="EMBL/GenBank/DDBJ databases">
        <title>Study of bacterial adaptation to deep sea.</title>
        <authorList>
            <person name="Song J."/>
            <person name="Yoshizawa S."/>
            <person name="Kogure K."/>
        </authorList>
    </citation>
    <scope>NUCLEOTIDE SEQUENCE [LARGE SCALE GENOMIC DNA]</scope>
    <source>
        <strain evidence="1 2">SAORIC-165</strain>
    </source>
</reference>
<gene>
    <name evidence="1" type="ORF">BSZ32_01855</name>
</gene>
<dbReference type="AlphaFoldDB" id="A0A2S7TZ74"/>
<dbReference type="Pfam" id="PF05114">
    <property type="entry name" value="MbnB_TglH_ChrH"/>
    <property type="match status" value="1"/>
</dbReference>